<comment type="caution">
    <text evidence="3">The sequence shown here is derived from an EMBL/GenBank/DDBJ whole genome shotgun (WGS) entry which is preliminary data.</text>
</comment>
<evidence type="ECO:0000313" key="3">
    <source>
        <dbReference type="EMBL" id="CAE7211063.1"/>
    </source>
</evidence>
<evidence type="ECO:0000256" key="1">
    <source>
        <dbReference type="SAM" id="MobiDB-lite"/>
    </source>
</evidence>
<feature type="region of interest" description="Disordered" evidence="1">
    <location>
        <begin position="39"/>
        <end position="59"/>
    </location>
</feature>
<keyword evidence="2" id="KW-1133">Transmembrane helix</keyword>
<keyword evidence="4" id="KW-1185">Reference proteome</keyword>
<dbReference type="OrthoDB" id="424785at2759"/>
<dbReference type="AlphaFoldDB" id="A0A812JMM2"/>
<accession>A0A812JMM2</accession>
<reference evidence="3" key="1">
    <citation type="submission" date="2021-02" db="EMBL/GenBank/DDBJ databases">
        <authorList>
            <person name="Dougan E. K."/>
            <person name="Rhodes N."/>
            <person name="Thang M."/>
            <person name="Chan C."/>
        </authorList>
    </citation>
    <scope>NUCLEOTIDE SEQUENCE</scope>
</reference>
<keyword evidence="2" id="KW-0472">Membrane</keyword>
<protein>
    <submittedName>
        <fullName evidence="3">Uncharacterized protein</fullName>
    </submittedName>
</protein>
<name>A0A812JMM2_9DINO</name>
<feature type="transmembrane region" description="Helical" evidence="2">
    <location>
        <begin position="61"/>
        <end position="84"/>
    </location>
</feature>
<organism evidence="3 4">
    <name type="scientific">Symbiodinium natans</name>
    <dbReference type="NCBI Taxonomy" id="878477"/>
    <lineage>
        <taxon>Eukaryota</taxon>
        <taxon>Sar</taxon>
        <taxon>Alveolata</taxon>
        <taxon>Dinophyceae</taxon>
        <taxon>Suessiales</taxon>
        <taxon>Symbiodiniaceae</taxon>
        <taxon>Symbiodinium</taxon>
    </lineage>
</organism>
<keyword evidence="2" id="KW-0812">Transmembrane</keyword>
<evidence type="ECO:0000256" key="2">
    <source>
        <dbReference type="SAM" id="Phobius"/>
    </source>
</evidence>
<dbReference type="EMBL" id="CAJNDS010000484">
    <property type="protein sequence ID" value="CAE7211063.1"/>
    <property type="molecule type" value="Genomic_DNA"/>
</dbReference>
<proteinExistence type="predicted"/>
<gene>
    <name evidence="3" type="ORF">SNAT2548_LOCUS7071</name>
</gene>
<evidence type="ECO:0000313" key="4">
    <source>
        <dbReference type="Proteomes" id="UP000604046"/>
    </source>
</evidence>
<dbReference type="Proteomes" id="UP000604046">
    <property type="component" value="Unassembled WGS sequence"/>
</dbReference>
<sequence length="247" mass="25587">MRDRTFRLGAAGKALIAGGLLGLKGSLPTFVVSLGGPAAAPTGQATASDPSQSRTLEGSGGAALGALGSLGSLGSLGLGAALLVRGRRRAGARACGKVLRAEPTERRRPEEEVEEEVAFLDGEACGGKVACAALISSAKSQCVHPERKPPYLCGDCPRNAKTFDEKVCAAAAFVSSAKTQCVHPERKPPYLCGDCPRNGFMKEAQDTPKVCSAAAFVSSVKTQCVHPDRKDPYLCGDCPRAPKFSNL</sequence>